<protein>
    <submittedName>
        <fullName evidence="3">NHLP leader peptide family natural product</fullName>
    </submittedName>
</protein>
<accession>A0A4Z0QZ55</accession>
<evidence type="ECO:0000313" key="3">
    <source>
        <dbReference type="EMBL" id="TGE35734.1"/>
    </source>
</evidence>
<dbReference type="Gene3D" id="3.90.330.10">
    <property type="entry name" value="Nitrile hydratase alpha /Thiocyanate hydrolase gamma"/>
    <property type="match status" value="1"/>
</dbReference>
<evidence type="ECO:0000259" key="2">
    <source>
        <dbReference type="Pfam" id="PF02979"/>
    </source>
</evidence>
<evidence type="ECO:0000313" key="4">
    <source>
        <dbReference type="Proteomes" id="UP000298460"/>
    </source>
</evidence>
<reference evidence="3 4" key="1">
    <citation type="submission" date="2019-03" db="EMBL/GenBank/DDBJ databases">
        <title>Draft Genome Sequence of Desulfosporosinus fructosivorans Strain 63.6F, Isolated from Marine Sediment in the Baltic Sea.</title>
        <authorList>
            <person name="Hausmann B."/>
            <person name="Vandieken V."/>
            <person name="Pjevac P."/>
            <person name="Schreck K."/>
            <person name="Herbold C.W."/>
            <person name="Loy A."/>
        </authorList>
    </citation>
    <scope>NUCLEOTIDE SEQUENCE [LARGE SCALE GENOMIC DNA]</scope>
    <source>
        <strain evidence="3 4">63.6F</strain>
    </source>
</reference>
<dbReference type="OrthoDB" id="1809698at2"/>
<keyword evidence="1" id="KW-0479">Metal-binding</keyword>
<proteinExistence type="predicted"/>
<dbReference type="AlphaFoldDB" id="A0A4Z0QZ55"/>
<dbReference type="InterPro" id="IPR004232">
    <property type="entry name" value="CN_Hdrtase_a/SCN_Hdrlase_g"/>
</dbReference>
<name>A0A4Z0QZ55_9FIRM</name>
<evidence type="ECO:0000256" key="1">
    <source>
        <dbReference type="ARBA" id="ARBA00022723"/>
    </source>
</evidence>
<keyword evidence="4" id="KW-1185">Reference proteome</keyword>
<comment type="caution">
    <text evidence="3">The sequence shown here is derived from an EMBL/GenBank/DDBJ whole genome shotgun (WGS) entry which is preliminary data.</text>
</comment>
<dbReference type="Proteomes" id="UP000298460">
    <property type="component" value="Unassembled WGS sequence"/>
</dbReference>
<feature type="domain" description="Nitrile hydratase alpha/Thiocyanate hydrolase gamma" evidence="2">
    <location>
        <begin position="25"/>
        <end position="79"/>
    </location>
</feature>
<dbReference type="SUPFAM" id="SSF56209">
    <property type="entry name" value="Nitrile hydratase alpha chain"/>
    <property type="match status" value="1"/>
</dbReference>
<dbReference type="EMBL" id="SPQQ01000011">
    <property type="protein sequence ID" value="TGE35734.1"/>
    <property type="molecule type" value="Genomic_DNA"/>
</dbReference>
<sequence length="121" mass="13698">MSKNKKTMTREELEKEIIKKAQADKDFKETLVANPKETSKTQLGLQVPEDVEVKVVEESAQVVYLVQPSNPEELTDEQLEVVSGAGEYNPPNCGTWYCRDRGGEITPPRCSPYYCSQYAYC</sequence>
<dbReference type="GO" id="GO:0003824">
    <property type="term" value="F:catalytic activity"/>
    <property type="evidence" value="ECO:0007669"/>
    <property type="project" value="InterPro"/>
</dbReference>
<dbReference type="GO" id="GO:0046914">
    <property type="term" value="F:transition metal ion binding"/>
    <property type="evidence" value="ECO:0007669"/>
    <property type="project" value="InterPro"/>
</dbReference>
<dbReference type="Pfam" id="PF02979">
    <property type="entry name" value="NHase_alpha"/>
    <property type="match status" value="1"/>
</dbReference>
<organism evidence="3 4">
    <name type="scientific">Desulfosporosinus fructosivorans</name>
    <dbReference type="NCBI Taxonomy" id="2018669"/>
    <lineage>
        <taxon>Bacteria</taxon>
        <taxon>Bacillati</taxon>
        <taxon>Bacillota</taxon>
        <taxon>Clostridia</taxon>
        <taxon>Eubacteriales</taxon>
        <taxon>Desulfitobacteriaceae</taxon>
        <taxon>Desulfosporosinus</taxon>
    </lineage>
</organism>
<dbReference type="InterPro" id="IPR036648">
    <property type="entry name" value="CN_Hdrase_a/SCN_Hdrase_g_sf"/>
</dbReference>
<dbReference type="RefSeq" id="WP_135551223.1">
    <property type="nucleotide sequence ID" value="NZ_SPQQ01000011.1"/>
</dbReference>
<dbReference type="NCBIfam" id="TIGR03793">
    <property type="entry name" value="leader_NHLP"/>
    <property type="match status" value="1"/>
</dbReference>
<dbReference type="InterPro" id="IPR022513">
    <property type="entry name" value="TOMM_pelo"/>
</dbReference>
<gene>
    <name evidence="3" type="ORF">E4K67_23500</name>
</gene>